<protein>
    <recommendedName>
        <fullName evidence="2">VHS domain-containing protein</fullName>
    </recommendedName>
</protein>
<evidence type="ECO:0000256" key="1">
    <source>
        <dbReference type="ARBA" id="ARBA00007708"/>
    </source>
</evidence>
<dbReference type="PANTHER" id="PTHR45898:SF2">
    <property type="entry name" value="TOM1-LIKE PROTEIN 6"/>
    <property type="match status" value="1"/>
</dbReference>
<dbReference type="GO" id="GO:0043130">
    <property type="term" value="F:ubiquitin binding"/>
    <property type="evidence" value="ECO:0007669"/>
    <property type="project" value="InterPro"/>
</dbReference>
<accession>A0A426Z1R1</accession>
<evidence type="ECO:0000259" key="2">
    <source>
        <dbReference type="PROSITE" id="PS50179"/>
    </source>
</evidence>
<comment type="caution">
    <text evidence="3">The sequence shown here is derived from an EMBL/GenBank/DDBJ whole genome shotgun (WGS) entry which is preliminary data.</text>
</comment>
<organism evidence="3 4">
    <name type="scientific">Ensete ventricosum</name>
    <name type="common">Abyssinian banana</name>
    <name type="synonym">Musa ensete</name>
    <dbReference type="NCBI Taxonomy" id="4639"/>
    <lineage>
        <taxon>Eukaryota</taxon>
        <taxon>Viridiplantae</taxon>
        <taxon>Streptophyta</taxon>
        <taxon>Embryophyta</taxon>
        <taxon>Tracheophyta</taxon>
        <taxon>Spermatophyta</taxon>
        <taxon>Magnoliopsida</taxon>
        <taxon>Liliopsida</taxon>
        <taxon>Zingiberales</taxon>
        <taxon>Musaceae</taxon>
        <taxon>Ensete</taxon>
    </lineage>
</organism>
<dbReference type="InterPro" id="IPR002014">
    <property type="entry name" value="VHS_dom"/>
</dbReference>
<evidence type="ECO:0000313" key="3">
    <source>
        <dbReference type="EMBL" id="RRT57925.1"/>
    </source>
</evidence>
<name>A0A426Z1R1_ENSVE</name>
<dbReference type="Gene3D" id="1.25.40.90">
    <property type="match status" value="1"/>
</dbReference>
<gene>
    <name evidence="3" type="ORF">B296_00046940</name>
</gene>
<sequence length="68" mass="7509">MSSAAAATVRVEKATSDLLMGPDWTLNMDICDSVNSDHCSNFASFCQGFYSWMVYCHGRFDFGLNSQA</sequence>
<dbReference type="GO" id="GO:0035091">
    <property type="term" value="F:phosphatidylinositol binding"/>
    <property type="evidence" value="ECO:0007669"/>
    <property type="project" value="InterPro"/>
</dbReference>
<dbReference type="InterPro" id="IPR008942">
    <property type="entry name" value="ENTH_VHS"/>
</dbReference>
<dbReference type="EMBL" id="AMZH03008938">
    <property type="protein sequence ID" value="RRT57925.1"/>
    <property type="molecule type" value="Genomic_DNA"/>
</dbReference>
<dbReference type="AlphaFoldDB" id="A0A426Z1R1"/>
<dbReference type="SUPFAM" id="SSF48464">
    <property type="entry name" value="ENTH/VHS domain"/>
    <property type="match status" value="1"/>
</dbReference>
<reference evidence="3 4" key="1">
    <citation type="journal article" date="2014" name="Agronomy (Basel)">
        <title>A Draft Genome Sequence for Ensete ventricosum, the Drought-Tolerant Tree Against Hunger.</title>
        <authorList>
            <person name="Harrison J."/>
            <person name="Moore K.A."/>
            <person name="Paszkiewicz K."/>
            <person name="Jones T."/>
            <person name="Grant M."/>
            <person name="Ambacheew D."/>
            <person name="Muzemil S."/>
            <person name="Studholme D.J."/>
        </authorList>
    </citation>
    <scope>NUCLEOTIDE SEQUENCE [LARGE SCALE GENOMIC DNA]</scope>
</reference>
<dbReference type="PANTHER" id="PTHR45898">
    <property type="entry name" value="TOM1-LIKE PROTEIN"/>
    <property type="match status" value="1"/>
</dbReference>
<dbReference type="GO" id="GO:0043328">
    <property type="term" value="P:protein transport to vacuole involved in ubiquitin-dependent protein catabolic process via the multivesicular body sorting pathway"/>
    <property type="evidence" value="ECO:0007669"/>
    <property type="project" value="InterPro"/>
</dbReference>
<dbReference type="PROSITE" id="PS50179">
    <property type="entry name" value="VHS"/>
    <property type="match status" value="1"/>
</dbReference>
<dbReference type="InterPro" id="IPR044836">
    <property type="entry name" value="TOL_plant"/>
</dbReference>
<proteinExistence type="inferred from homology"/>
<dbReference type="Proteomes" id="UP000287651">
    <property type="component" value="Unassembled WGS sequence"/>
</dbReference>
<evidence type="ECO:0000313" key="4">
    <source>
        <dbReference type="Proteomes" id="UP000287651"/>
    </source>
</evidence>
<feature type="domain" description="VHS" evidence="2">
    <location>
        <begin position="14"/>
        <end position="37"/>
    </location>
</feature>
<comment type="similarity">
    <text evidence="1">Belongs to the TOM1 family.</text>
</comment>